<dbReference type="EC" id="1.-.-.-" evidence="8"/>
<gene>
    <name evidence="8" type="ORF">ACFQ16_16920</name>
</gene>
<dbReference type="Proteomes" id="UP001597018">
    <property type="component" value="Unassembled WGS sequence"/>
</dbReference>
<evidence type="ECO:0000256" key="3">
    <source>
        <dbReference type="ARBA" id="ARBA00023002"/>
    </source>
</evidence>
<accession>A0ABW3FS77</accession>
<evidence type="ECO:0000256" key="6">
    <source>
        <dbReference type="SAM" id="MobiDB-lite"/>
    </source>
</evidence>
<evidence type="ECO:0000256" key="4">
    <source>
        <dbReference type="ARBA" id="ARBA00023033"/>
    </source>
</evidence>
<dbReference type="PANTHER" id="PTHR30011">
    <property type="entry name" value="ALKANESULFONATE MONOOXYGENASE-RELATED"/>
    <property type="match status" value="1"/>
</dbReference>
<dbReference type="InterPro" id="IPR036661">
    <property type="entry name" value="Luciferase-like_sf"/>
</dbReference>
<keyword evidence="1" id="KW-0285">Flavoprotein</keyword>
<dbReference type="PIRSF" id="PIRSF000337">
    <property type="entry name" value="NTA_MOA"/>
    <property type="match status" value="1"/>
</dbReference>
<keyword evidence="2" id="KW-0288">FMN</keyword>
<evidence type="ECO:0000256" key="5">
    <source>
        <dbReference type="ARBA" id="ARBA00033748"/>
    </source>
</evidence>
<keyword evidence="4" id="KW-0503">Monooxygenase</keyword>
<feature type="region of interest" description="Disordered" evidence="6">
    <location>
        <begin position="198"/>
        <end position="220"/>
    </location>
</feature>
<dbReference type="InterPro" id="IPR011251">
    <property type="entry name" value="Luciferase-like_dom"/>
</dbReference>
<dbReference type="RefSeq" id="WP_345601018.1">
    <property type="nucleotide sequence ID" value="NZ_BAABLT010000024.1"/>
</dbReference>
<dbReference type="Gene3D" id="3.20.20.30">
    <property type="entry name" value="Luciferase-like domain"/>
    <property type="match status" value="1"/>
</dbReference>
<evidence type="ECO:0000259" key="7">
    <source>
        <dbReference type="Pfam" id="PF00296"/>
    </source>
</evidence>
<dbReference type="InterPro" id="IPR016215">
    <property type="entry name" value="NTA_MOA"/>
</dbReference>
<proteinExistence type="inferred from homology"/>
<reference evidence="9" key="1">
    <citation type="journal article" date="2019" name="Int. J. Syst. Evol. Microbiol.">
        <title>The Global Catalogue of Microorganisms (GCM) 10K type strain sequencing project: providing services to taxonomists for standard genome sequencing and annotation.</title>
        <authorList>
            <consortium name="The Broad Institute Genomics Platform"/>
            <consortium name="The Broad Institute Genome Sequencing Center for Infectious Disease"/>
            <person name="Wu L."/>
            <person name="Ma J."/>
        </authorList>
    </citation>
    <scope>NUCLEOTIDE SEQUENCE [LARGE SCALE GENOMIC DNA]</scope>
    <source>
        <strain evidence="9">CCUG 56401</strain>
    </source>
</reference>
<name>A0ABW3FS77_9PSEU</name>
<sequence>MPNHQRQLHLGVNMYNAGIHAAAWRKHDDPFAYLDIDYYRNIARIAERGALDAVFLADIPGLREDPRVRPTLGLEPTVLLTGIASATERIGLVATASTTFNDPYNLARRFSSLDHVSGGRAAWNAVTTYDPVVAPNFGLPELPEHDDRYGRAEEFVDVVRKLWDAWEDSALIGDPAGDLADPDRIHTIDHQGEHFSVRGPLPLPRSPQGQPVVVQAGGSEPGKRVAARTADAVFAAQTTFEEGKQFYAEMKRRARDYGRDPETLKILPGLCTVIAATEAEARDRKAELDELGGQEWAIARLALNLGVDAAELDLDAPVPEHLLRNLDEKRGSRGFARAVANYARRDGLTVRELALLGGGGHRYAIGTPEQIADTIEHWFRHEAADGFNLMPDVLPSGLETFVDHVVPELRKRGIFRTDYSGATLRDHLGLSRPRSQYERAEHALSS</sequence>
<comment type="similarity">
    <text evidence="5">Belongs to the NtaA/SnaA/DszA monooxygenase family.</text>
</comment>
<dbReference type="PANTHER" id="PTHR30011:SF16">
    <property type="entry name" value="C2H2 FINGER DOMAIN TRANSCRIPTION FACTOR (EUROFUNG)-RELATED"/>
    <property type="match status" value="1"/>
</dbReference>
<evidence type="ECO:0000313" key="9">
    <source>
        <dbReference type="Proteomes" id="UP001597018"/>
    </source>
</evidence>
<protein>
    <submittedName>
        <fullName evidence="8">LLM class flavin-dependent oxidoreductase</fullName>
        <ecNumber evidence="8">1.-.-.-</ecNumber>
    </submittedName>
</protein>
<dbReference type="CDD" id="cd01095">
    <property type="entry name" value="Nitrilotriacetate_monoxgenase"/>
    <property type="match status" value="1"/>
</dbReference>
<dbReference type="SUPFAM" id="SSF51679">
    <property type="entry name" value="Bacterial luciferase-like"/>
    <property type="match status" value="1"/>
</dbReference>
<dbReference type="EMBL" id="JBHTIW010000012">
    <property type="protein sequence ID" value="MFD0921429.1"/>
    <property type="molecule type" value="Genomic_DNA"/>
</dbReference>
<organism evidence="8 9">
    <name type="scientific">Saccharopolyspora rosea</name>
    <dbReference type="NCBI Taxonomy" id="524884"/>
    <lineage>
        <taxon>Bacteria</taxon>
        <taxon>Bacillati</taxon>
        <taxon>Actinomycetota</taxon>
        <taxon>Actinomycetes</taxon>
        <taxon>Pseudonocardiales</taxon>
        <taxon>Pseudonocardiaceae</taxon>
        <taxon>Saccharopolyspora</taxon>
    </lineage>
</organism>
<keyword evidence="9" id="KW-1185">Reference proteome</keyword>
<keyword evidence="3 8" id="KW-0560">Oxidoreductase</keyword>
<dbReference type="Pfam" id="PF00296">
    <property type="entry name" value="Bac_luciferase"/>
    <property type="match status" value="1"/>
</dbReference>
<dbReference type="InterPro" id="IPR051260">
    <property type="entry name" value="Diverse_substr_monoxygenases"/>
</dbReference>
<dbReference type="NCBIfam" id="TIGR03860">
    <property type="entry name" value="FMN_nitrolo"/>
    <property type="match status" value="1"/>
</dbReference>
<evidence type="ECO:0000256" key="2">
    <source>
        <dbReference type="ARBA" id="ARBA00022643"/>
    </source>
</evidence>
<evidence type="ECO:0000313" key="8">
    <source>
        <dbReference type="EMBL" id="MFD0921429.1"/>
    </source>
</evidence>
<dbReference type="GO" id="GO:0016491">
    <property type="term" value="F:oxidoreductase activity"/>
    <property type="evidence" value="ECO:0007669"/>
    <property type="project" value="UniProtKB-KW"/>
</dbReference>
<feature type="domain" description="Luciferase-like" evidence="7">
    <location>
        <begin position="30"/>
        <end position="378"/>
    </location>
</feature>
<evidence type="ECO:0000256" key="1">
    <source>
        <dbReference type="ARBA" id="ARBA00022630"/>
    </source>
</evidence>
<comment type="caution">
    <text evidence="8">The sequence shown here is derived from an EMBL/GenBank/DDBJ whole genome shotgun (WGS) entry which is preliminary data.</text>
</comment>